<evidence type="ECO:0000256" key="2">
    <source>
        <dbReference type="ARBA" id="ARBA00015575"/>
    </source>
</evidence>
<feature type="compositionally biased region" description="Basic and acidic residues" evidence="4">
    <location>
        <begin position="158"/>
        <end position="167"/>
    </location>
</feature>
<dbReference type="PANTHER" id="PTHR13266">
    <property type="entry name" value="PROTEASOME INHIBITOR"/>
    <property type="match status" value="1"/>
</dbReference>
<evidence type="ECO:0000313" key="7">
    <source>
        <dbReference type="Proteomes" id="UP001152799"/>
    </source>
</evidence>
<feature type="compositionally biased region" description="Pro residues" evidence="4">
    <location>
        <begin position="171"/>
        <end position="190"/>
    </location>
</feature>
<keyword evidence="3" id="KW-0647">Proteasome</keyword>
<keyword evidence="7" id="KW-1185">Reference proteome</keyword>
<name>A0A9N9QKP6_9CUCU</name>
<dbReference type="GO" id="GO:0004866">
    <property type="term" value="F:endopeptidase inhibitor activity"/>
    <property type="evidence" value="ECO:0007669"/>
    <property type="project" value="InterPro"/>
</dbReference>
<dbReference type="OrthoDB" id="68090at2759"/>
<accession>A0A9N9QKP6</accession>
<dbReference type="Pfam" id="PF11566">
    <property type="entry name" value="PI31_Prot_N"/>
    <property type="match status" value="1"/>
</dbReference>
<dbReference type="GO" id="GO:0070628">
    <property type="term" value="F:proteasome binding"/>
    <property type="evidence" value="ECO:0007669"/>
    <property type="project" value="InterPro"/>
</dbReference>
<evidence type="ECO:0000256" key="1">
    <source>
        <dbReference type="ARBA" id="ARBA00006405"/>
    </source>
</evidence>
<evidence type="ECO:0000313" key="6">
    <source>
        <dbReference type="EMBL" id="CAG9762759.1"/>
    </source>
</evidence>
<dbReference type="Gene3D" id="3.40.1000.30">
    <property type="match status" value="1"/>
</dbReference>
<gene>
    <name evidence="6" type="ORF">CEUTPL_LOCUS3433</name>
</gene>
<dbReference type="EMBL" id="OU892288">
    <property type="protein sequence ID" value="CAG9762759.1"/>
    <property type="molecule type" value="Genomic_DNA"/>
</dbReference>
<evidence type="ECO:0000256" key="4">
    <source>
        <dbReference type="SAM" id="MobiDB-lite"/>
    </source>
</evidence>
<evidence type="ECO:0000256" key="3">
    <source>
        <dbReference type="ARBA" id="ARBA00022942"/>
    </source>
</evidence>
<comment type="similarity">
    <text evidence="1">Belongs to the proteasome inhibitor PI31 family.</text>
</comment>
<feature type="domain" description="PI31 proteasome regulator N-terminal" evidence="5">
    <location>
        <begin position="17"/>
        <end position="147"/>
    </location>
</feature>
<dbReference type="AlphaFoldDB" id="A0A9N9QKP6"/>
<organism evidence="6 7">
    <name type="scientific">Ceutorhynchus assimilis</name>
    <name type="common">cabbage seed weevil</name>
    <dbReference type="NCBI Taxonomy" id="467358"/>
    <lineage>
        <taxon>Eukaryota</taxon>
        <taxon>Metazoa</taxon>
        <taxon>Ecdysozoa</taxon>
        <taxon>Arthropoda</taxon>
        <taxon>Hexapoda</taxon>
        <taxon>Insecta</taxon>
        <taxon>Pterygota</taxon>
        <taxon>Neoptera</taxon>
        <taxon>Endopterygota</taxon>
        <taxon>Coleoptera</taxon>
        <taxon>Polyphaga</taxon>
        <taxon>Cucujiformia</taxon>
        <taxon>Curculionidae</taxon>
        <taxon>Ceutorhynchinae</taxon>
        <taxon>Ceutorhynchus</taxon>
    </lineage>
</organism>
<dbReference type="PANTHER" id="PTHR13266:SF1">
    <property type="entry name" value="PROTEASOME INHIBITOR PI31 SUBUNIT"/>
    <property type="match status" value="1"/>
</dbReference>
<sequence>MAGASIFGWDLIFSSVEKDIKNKQDVLVCLTHLVLISNGFKCIGLGESKTFEGTEKQSESLPENWNKDHTIRYVHQGKLYHFRTTRVDDSVILNLVRVDERNVGSVQLNIRQVAQQSGSLDTMVPDNKKIVELIKSGMIDKVVASSKNRSASSQTEPPPERSSRVLGEDPLPTPSPGVPWRGPGPLPGPEVNPFGYGQSDLNPFGVDPLRIGPPRGPTGGGGMLFQPPGRGGSFPSGPNFGIAPGSLPPGARFDPFRPPETYPNPRMPRRPDNDELPPPGYDDMFM</sequence>
<evidence type="ECO:0000259" key="5">
    <source>
        <dbReference type="Pfam" id="PF11566"/>
    </source>
</evidence>
<dbReference type="GO" id="GO:0000502">
    <property type="term" value="C:proteasome complex"/>
    <property type="evidence" value="ECO:0007669"/>
    <property type="project" value="UniProtKB-KW"/>
</dbReference>
<dbReference type="InterPro" id="IPR045128">
    <property type="entry name" value="PI31-like"/>
</dbReference>
<reference evidence="6" key="1">
    <citation type="submission" date="2022-01" db="EMBL/GenBank/DDBJ databases">
        <authorList>
            <person name="King R."/>
        </authorList>
    </citation>
    <scope>NUCLEOTIDE SEQUENCE</scope>
</reference>
<dbReference type="GO" id="GO:0043161">
    <property type="term" value="P:proteasome-mediated ubiquitin-dependent protein catabolic process"/>
    <property type="evidence" value="ECO:0007669"/>
    <property type="project" value="InterPro"/>
</dbReference>
<proteinExistence type="inferred from homology"/>
<feature type="compositionally biased region" description="Polar residues" evidence="4">
    <location>
        <begin position="145"/>
        <end position="155"/>
    </location>
</feature>
<dbReference type="Proteomes" id="UP001152799">
    <property type="component" value="Chromosome 12"/>
</dbReference>
<feature type="region of interest" description="Disordered" evidence="4">
    <location>
        <begin position="144"/>
        <end position="286"/>
    </location>
</feature>
<dbReference type="InterPro" id="IPR021625">
    <property type="entry name" value="PI31_Prot_N"/>
</dbReference>
<feature type="compositionally biased region" description="Gly residues" evidence="4">
    <location>
        <begin position="217"/>
        <end position="234"/>
    </location>
</feature>
<protein>
    <recommendedName>
        <fullName evidence="2">Proteasome inhibitor PI31 subunit</fullName>
    </recommendedName>
</protein>
<feature type="compositionally biased region" description="Pro residues" evidence="4">
    <location>
        <begin position="256"/>
        <end position="266"/>
    </location>
</feature>